<dbReference type="STRING" id="1301098.PKB_5021"/>
<dbReference type="KEGG" id="pkc:PKB_5021"/>
<evidence type="ECO:0000313" key="3">
    <source>
        <dbReference type="Proteomes" id="UP000025241"/>
    </source>
</evidence>
<keyword evidence="1" id="KW-0732">Signal</keyword>
<reference evidence="2 3" key="2">
    <citation type="submission" date="2014-05" db="EMBL/GenBank/DDBJ databases">
        <title>Genome sequence of the 3-chlorobenzoate degrading bacterium Pseudomonas knackmussii B13 shows multiple evidence for horizontal gene transfer.</title>
        <authorList>
            <person name="Miyazaki R."/>
            <person name="Bertelli C."/>
            <person name="Falquet L."/>
            <person name="Robinson-Rechavi M."/>
            <person name="Gharib W."/>
            <person name="Roy S."/>
            <person name="Van der Meer J.R."/>
        </authorList>
    </citation>
    <scope>NUCLEOTIDE SEQUENCE [LARGE SCALE GENOMIC DNA]</scope>
    <source>
        <strain evidence="2 3">B13</strain>
    </source>
</reference>
<evidence type="ECO:0000256" key="1">
    <source>
        <dbReference type="SAM" id="SignalP"/>
    </source>
</evidence>
<evidence type="ECO:0008006" key="4">
    <source>
        <dbReference type="Google" id="ProtNLM"/>
    </source>
</evidence>
<name>A0A024HNU7_PSEKB</name>
<keyword evidence="3" id="KW-1185">Reference proteome</keyword>
<proteinExistence type="predicted"/>
<sequence length="93" mass="9740">MLSRVSVACLVATLSGGAWAEASSQSAHATFDECQATQSKVITQLNVPPSDIVHIVNTSQMTVTRICTADGSVLISCSAPDEKIVITRSDKSC</sequence>
<organism evidence="2 3">
    <name type="scientific">Pseudomonas knackmussii (strain DSM 6978 / CCUG 54928 / LMG 23759 / B13)</name>
    <dbReference type="NCBI Taxonomy" id="1301098"/>
    <lineage>
        <taxon>Bacteria</taxon>
        <taxon>Pseudomonadati</taxon>
        <taxon>Pseudomonadota</taxon>
        <taxon>Gammaproteobacteria</taxon>
        <taxon>Pseudomonadales</taxon>
        <taxon>Pseudomonadaceae</taxon>
        <taxon>Pseudomonas</taxon>
    </lineage>
</organism>
<reference evidence="2 3" key="1">
    <citation type="submission" date="2013-03" db="EMBL/GenBank/DDBJ databases">
        <authorList>
            <person name="Linke B."/>
        </authorList>
    </citation>
    <scope>NUCLEOTIDE SEQUENCE [LARGE SCALE GENOMIC DNA]</scope>
    <source>
        <strain evidence="2 3">B13</strain>
    </source>
</reference>
<dbReference type="EMBL" id="HG322950">
    <property type="protein sequence ID" value="CDF86334.1"/>
    <property type="molecule type" value="Genomic_DNA"/>
</dbReference>
<dbReference type="Proteomes" id="UP000025241">
    <property type="component" value="Chromosome I"/>
</dbReference>
<evidence type="ECO:0000313" key="2">
    <source>
        <dbReference type="EMBL" id="CDF86334.1"/>
    </source>
</evidence>
<gene>
    <name evidence="2" type="ORF">PKB_5021</name>
</gene>
<feature type="signal peptide" evidence="1">
    <location>
        <begin position="1"/>
        <end position="20"/>
    </location>
</feature>
<protein>
    <recommendedName>
        <fullName evidence="4">Secreted protein</fullName>
    </recommendedName>
</protein>
<dbReference type="AlphaFoldDB" id="A0A024HNU7"/>
<dbReference type="HOGENOM" id="CLU_2397353_0_0_6"/>
<accession>A0A024HNU7</accession>
<feature type="chain" id="PRO_5001530128" description="Secreted protein" evidence="1">
    <location>
        <begin position="21"/>
        <end position="93"/>
    </location>
</feature>